<dbReference type="EMBL" id="WIUZ02000002">
    <property type="protein sequence ID" value="KAF9790959.1"/>
    <property type="molecule type" value="Genomic_DNA"/>
</dbReference>
<evidence type="ECO:0000313" key="2">
    <source>
        <dbReference type="Proteomes" id="UP000736335"/>
    </source>
</evidence>
<dbReference type="AlphaFoldDB" id="A0A9P6HNG0"/>
<sequence length="195" mass="21117">MFASIATNIGMTSEAGWEEGCGMVGLLLVLRLESSEEIFFKSGGGVKDGPNGLGRIVIENFKDVGDGEDFEKELQESNESFLTVVSFVKQGASSKDEVEAGSRETPGEVWFDLMSEGLSEVVTEMHEGVFQDGLGCEDCWVNPTLRSVVHVNPPVEPPPDPHPTTECGPVPQKVEMLEIFCAYTEEPVSGEWGKG</sequence>
<reference evidence="1" key="2">
    <citation type="submission" date="2020-11" db="EMBL/GenBank/DDBJ databases">
        <authorList>
            <consortium name="DOE Joint Genome Institute"/>
            <person name="Kuo A."/>
            <person name="Miyauchi S."/>
            <person name="Kiss E."/>
            <person name="Drula E."/>
            <person name="Kohler A."/>
            <person name="Sanchez-Garcia M."/>
            <person name="Andreopoulos B."/>
            <person name="Barry K.W."/>
            <person name="Bonito G."/>
            <person name="Buee M."/>
            <person name="Carver A."/>
            <person name="Chen C."/>
            <person name="Cichocki N."/>
            <person name="Clum A."/>
            <person name="Culley D."/>
            <person name="Crous P.W."/>
            <person name="Fauchery L."/>
            <person name="Girlanda M."/>
            <person name="Hayes R."/>
            <person name="Keri Z."/>
            <person name="Labutti K."/>
            <person name="Lipzen A."/>
            <person name="Lombard V."/>
            <person name="Magnuson J."/>
            <person name="Maillard F."/>
            <person name="Morin E."/>
            <person name="Murat C."/>
            <person name="Nolan M."/>
            <person name="Ohm R."/>
            <person name="Pangilinan J."/>
            <person name="Pereira M."/>
            <person name="Perotto S."/>
            <person name="Peter M."/>
            <person name="Riley R."/>
            <person name="Sitrit Y."/>
            <person name="Stielow B."/>
            <person name="Szollosi G."/>
            <person name="Zifcakova L."/>
            <person name="Stursova M."/>
            <person name="Spatafora J.W."/>
            <person name="Tedersoo L."/>
            <person name="Vaario L.-M."/>
            <person name="Yamada A."/>
            <person name="Yan M."/>
            <person name="Wang P."/>
            <person name="Xu J."/>
            <person name="Bruns T."/>
            <person name="Baldrian P."/>
            <person name="Vilgalys R."/>
            <person name="Henrissat B."/>
            <person name="Grigoriev I.V."/>
            <person name="Hibbett D."/>
            <person name="Nagy L.G."/>
            <person name="Martin F.M."/>
        </authorList>
    </citation>
    <scope>NUCLEOTIDE SEQUENCE</scope>
    <source>
        <strain evidence="1">UH-Tt-Lm1</strain>
    </source>
</reference>
<comment type="caution">
    <text evidence="1">The sequence shown here is derived from an EMBL/GenBank/DDBJ whole genome shotgun (WGS) entry which is preliminary data.</text>
</comment>
<dbReference type="Proteomes" id="UP000736335">
    <property type="component" value="Unassembled WGS sequence"/>
</dbReference>
<proteinExistence type="predicted"/>
<gene>
    <name evidence="1" type="ORF">BJ322DRAFT_1017568</name>
</gene>
<accession>A0A9P6HNG0</accession>
<reference evidence="1" key="1">
    <citation type="journal article" date="2020" name="Nat. Commun.">
        <title>Large-scale genome sequencing of mycorrhizal fungi provides insights into the early evolution of symbiotic traits.</title>
        <authorList>
            <person name="Miyauchi S."/>
            <person name="Kiss E."/>
            <person name="Kuo A."/>
            <person name="Drula E."/>
            <person name="Kohler A."/>
            <person name="Sanchez-Garcia M."/>
            <person name="Morin E."/>
            <person name="Andreopoulos B."/>
            <person name="Barry K.W."/>
            <person name="Bonito G."/>
            <person name="Buee M."/>
            <person name="Carver A."/>
            <person name="Chen C."/>
            <person name="Cichocki N."/>
            <person name="Clum A."/>
            <person name="Culley D."/>
            <person name="Crous P.W."/>
            <person name="Fauchery L."/>
            <person name="Girlanda M."/>
            <person name="Hayes R.D."/>
            <person name="Keri Z."/>
            <person name="LaButti K."/>
            <person name="Lipzen A."/>
            <person name="Lombard V."/>
            <person name="Magnuson J."/>
            <person name="Maillard F."/>
            <person name="Murat C."/>
            <person name="Nolan M."/>
            <person name="Ohm R.A."/>
            <person name="Pangilinan J."/>
            <person name="Pereira M.F."/>
            <person name="Perotto S."/>
            <person name="Peter M."/>
            <person name="Pfister S."/>
            <person name="Riley R."/>
            <person name="Sitrit Y."/>
            <person name="Stielow J.B."/>
            <person name="Szollosi G."/>
            <person name="Zifcakova L."/>
            <person name="Stursova M."/>
            <person name="Spatafora J.W."/>
            <person name="Tedersoo L."/>
            <person name="Vaario L.M."/>
            <person name="Yamada A."/>
            <person name="Yan M."/>
            <person name="Wang P."/>
            <person name="Xu J."/>
            <person name="Bruns T."/>
            <person name="Baldrian P."/>
            <person name="Vilgalys R."/>
            <person name="Dunand C."/>
            <person name="Henrissat B."/>
            <person name="Grigoriev I.V."/>
            <person name="Hibbett D."/>
            <person name="Nagy L.G."/>
            <person name="Martin F.M."/>
        </authorList>
    </citation>
    <scope>NUCLEOTIDE SEQUENCE</scope>
    <source>
        <strain evidence="1">UH-Tt-Lm1</strain>
    </source>
</reference>
<name>A0A9P6HNG0_9AGAM</name>
<protein>
    <submittedName>
        <fullName evidence="1">Uncharacterized protein</fullName>
    </submittedName>
</protein>
<organism evidence="1 2">
    <name type="scientific">Thelephora terrestris</name>
    <dbReference type="NCBI Taxonomy" id="56493"/>
    <lineage>
        <taxon>Eukaryota</taxon>
        <taxon>Fungi</taxon>
        <taxon>Dikarya</taxon>
        <taxon>Basidiomycota</taxon>
        <taxon>Agaricomycotina</taxon>
        <taxon>Agaricomycetes</taxon>
        <taxon>Thelephorales</taxon>
        <taxon>Thelephoraceae</taxon>
        <taxon>Thelephora</taxon>
    </lineage>
</organism>
<keyword evidence="2" id="KW-1185">Reference proteome</keyword>
<evidence type="ECO:0000313" key="1">
    <source>
        <dbReference type="EMBL" id="KAF9790959.1"/>
    </source>
</evidence>